<dbReference type="VEuPathDB" id="FungiDB:PTTG_29126"/>
<feature type="compositionally biased region" description="Polar residues" evidence="1">
    <location>
        <begin position="310"/>
        <end position="319"/>
    </location>
</feature>
<reference evidence="3" key="4">
    <citation type="submission" date="2025-05" db="UniProtKB">
        <authorList>
            <consortium name="EnsemblFungi"/>
        </authorList>
    </citation>
    <scope>IDENTIFICATION</scope>
    <source>
        <strain evidence="3">isolate 1-1 / race 1 (BBBD)</strain>
    </source>
</reference>
<proteinExistence type="predicted"/>
<dbReference type="STRING" id="630390.A0A180G658"/>
<reference evidence="2" key="1">
    <citation type="submission" date="2009-11" db="EMBL/GenBank/DDBJ databases">
        <authorList>
            <consortium name="The Broad Institute Genome Sequencing Platform"/>
            <person name="Ward D."/>
            <person name="Feldgarden M."/>
            <person name="Earl A."/>
            <person name="Young S.K."/>
            <person name="Zeng Q."/>
            <person name="Koehrsen M."/>
            <person name="Alvarado L."/>
            <person name="Berlin A."/>
            <person name="Bochicchio J."/>
            <person name="Borenstein D."/>
            <person name="Chapman S.B."/>
            <person name="Chen Z."/>
            <person name="Engels R."/>
            <person name="Freedman E."/>
            <person name="Gellesch M."/>
            <person name="Goldberg J."/>
            <person name="Griggs A."/>
            <person name="Gujja S."/>
            <person name="Heilman E."/>
            <person name="Heiman D."/>
            <person name="Hepburn T."/>
            <person name="Howarth C."/>
            <person name="Jen D."/>
            <person name="Larson L."/>
            <person name="Lewis B."/>
            <person name="Mehta T."/>
            <person name="Park D."/>
            <person name="Pearson M."/>
            <person name="Roberts A."/>
            <person name="Saif S."/>
            <person name="Shea T."/>
            <person name="Shenoy N."/>
            <person name="Sisk P."/>
            <person name="Stolte C."/>
            <person name="Sykes S."/>
            <person name="Thomson T."/>
            <person name="Walk T."/>
            <person name="White J."/>
            <person name="Yandava C."/>
            <person name="Izard J."/>
            <person name="Baranova O.V."/>
            <person name="Blanton J.M."/>
            <person name="Tanner A.C."/>
            <person name="Dewhirst F.E."/>
            <person name="Haas B."/>
            <person name="Nusbaum C."/>
            <person name="Birren B."/>
        </authorList>
    </citation>
    <scope>NUCLEOTIDE SEQUENCE [LARGE SCALE GENOMIC DNA]</scope>
    <source>
        <strain evidence="2">1-1 BBBD Race 1</strain>
    </source>
</reference>
<evidence type="ECO:0000256" key="1">
    <source>
        <dbReference type="SAM" id="MobiDB-lite"/>
    </source>
</evidence>
<dbReference type="OrthoDB" id="3268646at2759"/>
<evidence type="ECO:0000313" key="4">
    <source>
        <dbReference type="Proteomes" id="UP000005240"/>
    </source>
</evidence>
<name>A0A180G658_PUCT1</name>
<dbReference type="Proteomes" id="UP000005240">
    <property type="component" value="Unassembled WGS sequence"/>
</dbReference>
<dbReference type="EnsemblFungi" id="PTTG_29126-t43_1">
    <property type="protein sequence ID" value="PTTG_29126-t43_1-p1"/>
    <property type="gene ID" value="PTTG_29126"/>
</dbReference>
<gene>
    <name evidence="2" type="ORF">PTTG_29126</name>
</gene>
<feature type="region of interest" description="Disordered" evidence="1">
    <location>
        <begin position="310"/>
        <end position="358"/>
    </location>
</feature>
<keyword evidence="4" id="KW-1185">Reference proteome</keyword>
<reference evidence="2" key="2">
    <citation type="submission" date="2016-05" db="EMBL/GenBank/DDBJ databases">
        <title>Comparative analysis highlights variable genome content of wheat rusts and divergence of the mating loci.</title>
        <authorList>
            <person name="Cuomo C.A."/>
            <person name="Bakkeren G."/>
            <person name="Szabo L."/>
            <person name="Khalil H."/>
            <person name="Joly D."/>
            <person name="Goldberg J."/>
            <person name="Young S."/>
            <person name="Zeng Q."/>
            <person name="Fellers J."/>
        </authorList>
    </citation>
    <scope>NUCLEOTIDE SEQUENCE [LARGE SCALE GENOMIC DNA]</scope>
    <source>
        <strain evidence="2">1-1 BBBD Race 1</strain>
    </source>
</reference>
<sequence length="378" mass="41560">MDKELCFDGTNLPIEKFILRYEKAGKVNGAAPEYLANQVINFVKCLDLKDRLKAMTGYEVADWELLKKQLLSRFGKSQPLVKYTKRDLRELVSVAVTAGGVKTQEEFNIFKTKFETITHYLVRMGYSSDVEDYREMLLEALSAELEAAVTKEMLNGNRVKTTKDGGDILPKTSVILAYIQKELRSVSVMERRGLKTSQLFLPENSSSKKTEPKNAPRVLPVVADINVPQTTAPPSPLFLSLIARRYLPRPVFSHGQLYVALSQVTPVACDDWDARGGYAAISSSGGGLIRWLRRFLFVGGGSRPMAVAPNCQSSGSGPPNKNLDPATTPLTTPAMTDNPEATTSHTMTNDESMDEDPAPTGCALPAVAFPSFVWTGLM</sequence>
<evidence type="ECO:0000313" key="3">
    <source>
        <dbReference type="EnsemblFungi" id="PTTG_29126-t43_1-p1"/>
    </source>
</evidence>
<evidence type="ECO:0000313" key="2">
    <source>
        <dbReference type="EMBL" id="OAV88165.1"/>
    </source>
</evidence>
<dbReference type="AlphaFoldDB" id="A0A180G658"/>
<reference evidence="3 4" key="3">
    <citation type="journal article" date="2017" name="G3 (Bethesda)">
        <title>Comparative analysis highlights variable genome content of wheat rusts and divergence of the mating loci.</title>
        <authorList>
            <person name="Cuomo C.A."/>
            <person name="Bakkeren G."/>
            <person name="Khalil H.B."/>
            <person name="Panwar V."/>
            <person name="Joly D."/>
            <person name="Linning R."/>
            <person name="Sakthikumar S."/>
            <person name="Song X."/>
            <person name="Adiconis X."/>
            <person name="Fan L."/>
            <person name="Goldberg J.M."/>
            <person name="Levin J.Z."/>
            <person name="Young S."/>
            <person name="Zeng Q."/>
            <person name="Anikster Y."/>
            <person name="Bruce M."/>
            <person name="Wang M."/>
            <person name="Yin C."/>
            <person name="McCallum B."/>
            <person name="Szabo L.J."/>
            <person name="Hulbert S."/>
            <person name="Chen X."/>
            <person name="Fellers J.P."/>
        </authorList>
    </citation>
    <scope>NUCLEOTIDE SEQUENCE</scope>
    <source>
        <strain evidence="3">isolate 1-1 / race 1 (BBBD)</strain>
        <strain evidence="4">Isolate 1-1 / race 1 (BBBD)</strain>
    </source>
</reference>
<feature type="compositionally biased region" description="Low complexity" evidence="1">
    <location>
        <begin position="323"/>
        <end position="337"/>
    </location>
</feature>
<dbReference type="EMBL" id="ADAS02000204">
    <property type="protein sequence ID" value="OAV88165.1"/>
    <property type="molecule type" value="Genomic_DNA"/>
</dbReference>
<accession>A0A180G658</accession>
<feature type="compositionally biased region" description="Polar residues" evidence="1">
    <location>
        <begin position="339"/>
        <end position="350"/>
    </location>
</feature>
<organism evidence="2">
    <name type="scientific">Puccinia triticina (isolate 1-1 / race 1 (BBBD))</name>
    <name type="common">Brown leaf rust fungus</name>
    <dbReference type="NCBI Taxonomy" id="630390"/>
    <lineage>
        <taxon>Eukaryota</taxon>
        <taxon>Fungi</taxon>
        <taxon>Dikarya</taxon>
        <taxon>Basidiomycota</taxon>
        <taxon>Pucciniomycotina</taxon>
        <taxon>Pucciniomycetes</taxon>
        <taxon>Pucciniales</taxon>
        <taxon>Pucciniaceae</taxon>
        <taxon>Puccinia</taxon>
    </lineage>
</organism>
<protein>
    <submittedName>
        <fullName evidence="2 3">Uncharacterized protein</fullName>
    </submittedName>
</protein>